<accession>A0A816BVL3</accession>
<gene>
    <name evidence="1" type="ORF">XAT740_LOCUS49305</name>
</gene>
<comment type="caution">
    <text evidence="1">The sequence shown here is derived from an EMBL/GenBank/DDBJ whole genome shotgun (WGS) entry which is preliminary data.</text>
</comment>
<evidence type="ECO:0008006" key="3">
    <source>
        <dbReference type="Google" id="ProtNLM"/>
    </source>
</evidence>
<evidence type="ECO:0000313" key="1">
    <source>
        <dbReference type="EMBL" id="CAF1614040.1"/>
    </source>
</evidence>
<dbReference type="AlphaFoldDB" id="A0A816BVL3"/>
<evidence type="ECO:0000313" key="2">
    <source>
        <dbReference type="Proteomes" id="UP000663828"/>
    </source>
</evidence>
<organism evidence="1 2">
    <name type="scientific">Adineta ricciae</name>
    <name type="common">Rotifer</name>
    <dbReference type="NCBI Taxonomy" id="249248"/>
    <lineage>
        <taxon>Eukaryota</taxon>
        <taxon>Metazoa</taxon>
        <taxon>Spiralia</taxon>
        <taxon>Gnathifera</taxon>
        <taxon>Rotifera</taxon>
        <taxon>Eurotatoria</taxon>
        <taxon>Bdelloidea</taxon>
        <taxon>Adinetida</taxon>
        <taxon>Adinetidae</taxon>
        <taxon>Adineta</taxon>
    </lineage>
</organism>
<keyword evidence="2" id="KW-1185">Reference proteome</keyword>
<sequence>MEVGKKYHIPVSTLYARLSNRRGGGKPGAKTILSFEEEKLLIHVVQKYQEWQQPLTRLDLISISRDFMLELNKSNIHKNSSLRDWFDGFRQRWKNEIKLVEAYKLEK</sequence>
<protein>
    <recommendedName>
        <fullName evidence="3">HTH CENPB-type domain-containing protein</fullName>
    </recommendedName>
</protein>
<feature type="non-terminal residue" evidence="1">
    <location>
        <position position="107"/>
    </location>
</feature>
<name>A0A816BVL3_ADIRI</name>
<dbReference type="EMBL" id="CAJNOR010007268">
    <property type="protein sequence ID" value="CAF1614040.1"/>
    <property type="molecule type" value="Genomic_DNA"/>
</dbReference>
<dbReference type="Proteomes" id="UP000663828">
    <property type="component" value="Unassembled WGS sequence"/>
</dbReference>
<reference evidence="1" key="1">
    <citation type="submission" date="2021-02" db="EMBL/GenBank/DDBJ databases">
        <authorList>
            <person name="Nowell W R."/>
        </authorList>
    </citation>
    <scope>NUCLEOTIDE SEQUENCE</scope>
</reference>
<proteinExistence type="predicted"/>